<feature type="region of interest" description="Disordered" evidence="5">
    <location>
        <begin position="1"/>
        <end position="96"/>
    </location>
</feature>
<dbReference type="CDD" id="cd00065">
    <property type="entry name" value="FYVE_like_SF"/>
    <property type="match status" value="1"/>
</dbReference>
<dbReference type="OMA" id="SISCIPH"/>
<dbReference type="OrthoDB" id="44365at2759"/>
<evidence type="ECO:0000259" key="6">
    <source>
        <dbReference type="PROSITE" id="PS50178"/>
    </source>
</evidence>
<feature type="compositionally biased region" description="Low complexity" evidence="5">
    <location>
        <begin position="293"/>
        <end position="309"/>
    </location>
</feature>
<feature type="compositionally biased region" description="Polar residues" evidence="5">
    <location>
        <begin position="164"/>
        <end position="182"/>
    </location>
</feature>
<evidence type="ECO:0000313" key="8">
    <source>
        <dbReference type="Proteomes" id="UP000002630"/>
    </source>
</evidence>
<evidence type="ECO:0000256" key="4">
    <source>
        <dbReference type="PROSITE-ProRule" id="PRU00091"/>
    </source>
</evidence>
<feature type="compositionally biased region" description="Low complexity" evidence="5">
    <location>
        <begin position="87"/>
        <end position="96"/>
    </location>
</feature>
<dbReference type="SUPFAM" id="SSF57903">
    <property type="entry name" value="FYVE/PHD zinc finger"/>
    <property type="match status" value="1"/>
</dbReference>
<keyword evidence="8" id="KW-1185">Reference proteome</keyword>
<evidence type="ECO:0000313" key="7">
    <source>
        <dbReference type="EMBL" id="CBJ32497.1"/>
    </source>
</evidence>
<dbReference type="GO" id="GO:0008270">
    <property type="term" value="F:zinc ion binding"/>
    <property type="evidence" value="ECO:0007669"/>
    <property type="project" value="UniProtKB-KW"/>
</dbReference>
<keyword evidence="3" id="KW-0862">Zinc</keyword>
<dbReference type="EMBL" id="FN648535">
    <property type="protein sequence ID" value="CBJ32497.1"/>
    <property type="molecule type" value="Genomic_DNA"/>
</dbReference>
<name>D7FYF5_ECTSI</name>
<dbReference type="Proteomes" id="UP000002630">
    <property type="component" value="Linkage Group LG33"/>
</dbReference>
<feature type="compositionally biased region" description="Polar residues" evidence="5">
    <location>
        <begin position="18"/>
        <end position="30"/>
    </location>
</feature>
<keyword evidence="2 4" id="KW-0863">Zinc-finger</keyword>
<evidence type="ECO:0000256" key="2">
    <source>
        <dbReference type="ARBA" id="ARBA00022771"/>
    </source>
</evidence>
<dbReference type="InterPro" id="IPR036770">
    <property type="entry name" value="Ankyrin_rpt-contain_sf"/>
</dbReference>
<feature type="compositionally biased region" description="Pro residues" evidence="5">
    <location>
        <begin position="76"/>
        <end position="86"/>
    </location>
</feature>
<organism evidence="7 8">
    <name type="scientific">Ectocarpus siliculosus</name>
    <name type="common">Brown alga</name>
    <name type="synonym">Conferva siliculosa</name>
    <dbReference type="NCBI Taxonomy" id="2880"/>
    <lineage>
        <taxon>Eukaryota</taxon>
        <taxon>Sar</taxon>
        <taxon>Stramenopiles</taxon>
        <taxon>Ochrophyta</taxon>
        <taxon>PX clade</taxon>
        <taxon>Phaeophyceae</taxon>
        <taxon>Ectocarpales</taxon>
        <taxon>Ectocarpaceae</taxon>
        <taxon>Ectocarpus</taxon>
    </lineage>
</organism>
<dbReference type="PROSITE" id="PS50178">
    <property type="entry name" value="ZF_FYVE"/>
    <property type="match status" value="1"/>
</dbReference>
<evidence type="ECO:0000256" key="1">
    <source>
        <dbReference type="ARBA" id="ARBA00022723"/>
    </source>
</evidence>
<dbReference type="SUPFAM" id="SSF48403">
    <property type="entry name" value="Ankyrin repeat"/>
    <property type="match status" value="1"/>
</dbReference>
<dbReference type="InParanoid" id="D7FYF5"/>
<feature type="compositionally biased region" description="Low complexity" evidence="5">
    <location>
        <begin position="44"/>
        <end position="75"/>
    </location>
</feature>
<dbReference type="EMBL" id="FN649758">
    <property type="protein sequence ID" value="CBJ32497.1"/>
    <property type="molecule type" value="Genomic_DNA"/>
</dbReference>
<sequence>MMNAMRETASPEPEAGRRSTSVDLLSSGTLVPTMFGAPPPPPSSTTISPSASLEAPPAGTAAAVPATTGASAAATPPTPPPLPPRPAAAMQGPASAAVATPQWPWLLPDRDAAADAAEAAGNGTDLLLSFSPAGSPSRSPIERGMAVSAVLASVSPSAAPSSHGRGSSTPPQLRVQEQQQMTRGSFSIREAMFVSAAAAAPATSPARGPEREFSFSSRDAARLPSIGGTHPGYLAAAEAAGAAAAAVEAGEAAAAGAQAAGEAATVSDFASGGGRGRAGGESPRPRLHGRLDATSAAAAAERPRAVTARGVSQEESLTAEQAQAIIDAADMAAAEAVVAAVEAQEAIAVAAATSPSRTAPGIVVSATAAGTGTGIAAAATVSQPESAVRRILRNEAGDDGDDATAVSAPPAIRRVQAPPPQLAAAIPSGGGGGGSGGAIMSEEEEVAAAVAAVAELEARDRLNSGSVNVEVAGPVVQRGRANSGAGGAGTLRCALCMSTNVSAVHPPGGNTRRNGNSSSSDKNCRNCWRVVCDDCIGTFWARNMVPPRYASEGDGFRMRVCKTCNAAMEAFRTALLLGRAEDAMSAYSTGCVNLDRPYTVFHGELPVHCAAAGGNVGLLSWLVEELGCSIFTDSDKKVPIRDLRSLTVLGAAAVNGQVQAMRYLVNQQGCSVLEIKHLPTLKIALDACLHGSAKTRVTLELQSGDYVVGR</sequence>
<dbReference type="AlphaFoldDB" id="D7FYF5"/>
<evidence type="ECO:0000256" key="5">
    <source>
        <dbReference type="SAM" id="MobiDB-lite"/>
    </source>
</evidence>
<keyword evidence="1" id="KW-0479">Metal-binding</keyword>
<protein>
    <recommendedName>
        <fullName evidence="6">FYVE-type domain-containing protein</fullName>
    </recommendedName>
</protein>
<accession>D7FYF5</accession>
<dbReference type="InterPro" id="IPR011011">
    <property type="entry name" value="Znf_FYVE_PHD"/>
</dbReference>
<proteinExistence type="predicted"/>
<dbReference type="InterPro" id="IPR017455">
    <property type="entry name" value="Znf_FYVE-rel"/>
</dbReference>
<feature type="domain" description="FYVE-type" evidence="6">
    <location>
        <begin position="487"/>
        <end position="569"/>
    </location>
</feature>
<dbReference type="Gene3D" id="1.25.40.20">
    <property type="entry name" value="Ankyrin repeat-containing domain"/>
    <property type="match status" value="1"/>
</dbReference>
<feature type="region of interest" description="Disordered" evidence="5">
    <location>
        <begin position="268"/>
        <end position="316"/>
    </location>
</feature>
<gene>
    <name evidence="7" type="ORF">Esi_0343_0011</name>
</gene>
<evidence type="ECO:0000256" key="3">
    <source>
        <dbReference type="ARBA" id="ARBA00022833"/>
    </source>
</evidence>
<feature type="region of interest" description="Disordered" evidence="5">
    <location>
        <begin position="156"/>
        <end position="182"/>
    </location>
</feature>
<reference evidence="7 8" key="1">
    <citation type="journal article" date="2010" name="Nature">
        <title>The Ectocarpus genome and the independent evolution of multicellularity in brown algae.</title>
        <authorList>
            <person name="Cock J.M."/>
            <person name="Sterck L."/>
            <person name="Rouze P."/>
            <person name="Scornet D."/>
            <person name="Allen A.E."/>
            <person name="Amoutzias G."/>
            <person name="Anthouard V."/>
            <person name="Artiguenave F."/>
            <person name="Aury J.M."/>
            <person name="Badger J.H."/>
            <person name="Beszteri B."/>
            <person name="Billiau K."/>
            <person name="Bonnet E."/>
            <person name="Bothwell J.H."/>
            <person name="Bowler C."/>
            <person name="Boyen C."/>
            <person name="Brownlee C."/>
            <person name="Carrano C.J."/>
            <person name="Charrier B."/>
            <person name="Cho G.Y."/>
            <person name="Coelho S.M."/>
            <person name="Collen J."/>
            <person name="Corre E."/>
            <person name="Da Silva C."/>
            <person name="Delage L."/>
            <person name="Delaroque N."/>
            <person name="Dittami S.M."/>
            <person name="Doulbeau S."/>
            <person name="Elias M."/>
            <person name="Farnham G."/>
            <person name="Gachon C.M."/>
            <person name="Gschloessl B."/>
            <person name="Heesch S."/>
            <person name="Jabbari K."/>
            <person name="Jubin C."/>
            <person name="Kawai H."/>
            <person name="Kimura K."/>
            <person name="Kloareg B."/>
            <person name="Kupper F.C."/>
            <person name="Lang D."/>
            <person name="Le Bail A."/>
            <person name="Leblanc C."/>
            <person name="Lerouge P."/>
            <person name="Lohr M."/>
            <person name="Lopez P.J."/>
            <person name="Martens C."/>
            <person name="Maumus F."/>
            <person name="Michel G."/>
            <person name="Miranda-Saavedra D."/>
            <person name="Morales J."/>
            <person name="Moreau H."/>
            <person name="Motomura T."/>
            <person name="Nagasato C."/>
            <person name="Napoli C.A."/>
            <person name="Nelson D.R."/>
            <person name="Nyvall-Collen P."/>
            <person name="Peters A.F."/>
            <person name="Pommier C."/>
            <person name="Potin P."/>
            <person name="Poulain J."/>
            <person name="Quesneville H."/>
            <person name="Read B."/>
            <person name="Rensing S.A."/>
            <person name="Ritter A."/>
            <person name="Rousvoal S."/>
            <person name="Samanta M."/>
            <person name="Samson G."/>
            <person name="Schroeder D.C."/>
            <person name="Segurens B."/>
            <person name="Strittmatter M."/>
            <person name="Tonon T."/>
            <person name="Tregear J.W."/>
            <person name="Valentin K."/>
            <person name="von Dassow P."/>
            <person name="Yamagishi T."/>
            <person name="Van de Peer Y."/>
            <person name="Wincker P."/>
        </authorList>
    </citation>
    <scope>NUCLEOTIDE SEQUENCE [LARGE SCALE GENOMIC DNA]</scope>
    <source>
        <strain evidence="8">Ec32 / CCAP1310/4</strain>
    </source>
</reference>